<dbReference type="InterPro" id="IPR036980">
    <property type="entry name" value="RNase_P/MRP_Rpp29_sf"/>
</dbReference>
<dbReference type="STRING" id="429701.A0A2G9HLR7"/>
<name>A0A2G9HLR7_9LAMI</name>
<dbReference type="SUPFAM" id="SSF101744">
    <property type="entry name" value="Rof/RNase P subunit-like"/>
    <property type="match status" value="1"/>
</dbReference>
<evidence type="ECO:0000256" key="3">
    <source>
        <dbReference type="SAM" id="MobiDB-lite"/>
    </source>
</evidence>
<organism evidence="4 5">
    <name type="scientific">Handroanthus impetiginosus</name>
    <dbReference type="NCBI Taxonomy" id="429701"/>
    <lineage>
        <taxon>Eukaryota</taxon>
        <taxon>Viridiplantae</taxon>
        <taxon>Streptophyta</taxon>
        <taxon>Embryophyta</taxon>
        <taxon>Tracheophyta</taxon>
        <taxon>Spermatophyta</taxon>
        <taxon>Magnoliopsida</taxon>
        <taxon>eudicotyledons</taxon>
        <taxon>Gunneridae</taxon>
        <taxon>Pentapetalae</taxon>
        <taxon>asterids</taxon>
        <taxon>lamiids</taxon>
        <taxon>Lamiales</taxon>
        <taxon>Bignoniaceae</taxon>
        <taxon>Crescentiina</taxon>
        <taxon>Tabebuia alliance</taxon>
        <taxon>Handroanthus</taxon>
    </lineage>
</organism>
<dbReference type="OrthoDB" id="124041at2759"/>
<dbReference type="EC" id="3.1.26.5" evidence="4"/>
<comment type="similarity">
    <text evidence="2">Belongs to the eukaryotic/archaeal RNase P protein component 1 family.</text>
</comment>
<dbReference type="GO" id="GO:0001682">
    <property type="term" value="P:tRNA 5'-leader removal"/>
    <property type="evidence" value="ECO:0007669"/>
    <property type="project" value="InterPro"/>
</dbReference>
<proteinExistence type="inferred from homology"/>
<dbReference type="InterPro" id="IPR002730">
    <property type="entry name" value="Rpp29/RNP1"/>
</dbReference>
<dbReference type="GO" id="GO:0000172">
    <property type="term" value="C:ribonuclease MRP complex"/>
    <property type="evidence" value="ECO:0007669"/>
    <property type="project" value="InterPro"/>
</dbReference>
<dbReference type="PANTHER" id="PTHR13348">
    <property type="entry name" value="RIBONUCLEASE P SUBUNIT P29"/>
    <property type="match status" value="1"/>
</dbReference>
<accession>A0A2G9HLR7</accession>
<keyword evidence="5" id="KW-1185">Reference proteome</keyword>
<comment type="caution">
    <text evidence="4">The sequence shown here is derived from an EMBL/GenBank/DDBJ whole genome shotgun (WGS) entry which is preliminary data.</text>
</comment>
<dbReference type="GO" id="GO:0030677">
    <property type="term" value="C:ribonuclease P complex"/>
    <property type="evidence" value="ECO:0007669"/>
    <property type="project" value="InterPro"/>
</dbReference>
<dbReference type="GO" id="GO:0033204">
    <property type="term" value="F:ribonuclease P RNA binding"/>
    <property type="evidence" value="ECO:0007669"/>
    <property type="project" value="InterPro"/>
</dbReference>
<keyword evidence="4" id="KW-0378">Hydrolase</keyword>
<dbReference type="GO" id="GO:0006364">
    <property type="term" value="P:rRNA processing"/>
    <property type="evidence" value="ECO:0007669"/>
    <property type="project" value="TreeGrafter"/>
</dbReference>
<dbReference type="InterPro" id="IPR016848">
    <property type="entry name" value="RNase_P/MRP_Rpp29-subunit"/>
</dbReference>
<dbReference type="InterPro" id="IPR023534">
    <property type="entry name" value="Rof/RNase_P-like"/>
</dbReference>
<evidence type="ECO:0000256" key="1">
    <source>
        <dbReference type="ARBA" id="ARBA00004123"/>
    </source>
</evidence>
<comment type="subcellular location">
    <subcellularLocation>
        <location evidence="1">Nucleus</location>
    </subcellularLocation>
</comment>
<feature type="compositionally biased region" description="Polar residues" evidence="3">
    <location>
        <begin position="41"/>
        <end position="66"/>
    </location>
</feature>
<dbReference type="Pfam" id="PF01868">
    <property type="entry name" value="RNase_P-MRP_p29"/>
    <property type="match status" value="1"/>
</dbReference>
<feature type="region of interest" description="Disordered" evidence="3">
    <location>
        <begin position="16"/>
        <end position="66"/>
    </location>
</feature>
<evidence type="ECO:0000313" key="4">
    <source>
        <dbReference type="EMBL" id="PIN18476.1"/>
    </source>
</evidence>
<dbReference type="Proteomes" id="UP000231279">
    <property type="component" value="Unassembled WGS sequence"/>
</dbReference>
<dbReference type="Gene3D" id="2.30.30.210">
    <property type="entry name" value="Ribonuclease P/MRP, subunit p29"/>
    <property type="match status" value="1"/>
</dbReference>
<dbReference type="EMBL" id="NKXS01001454">
    <property type="protein sequence ID" value="PIN18476.1"/>
    <property type="molecule type" value="Genomic_DNA"/>
</dbReference>
<protein>
    <submittedName>
        <fullName evidence="4">Ribonuclease P</fullName>
        <ecNumber evidence="4">3.1.26.5</ecNumber>
    </submittedName>
</protein>
<dbReference type="PANTHER" id="PTHR13348:SF0">
    <property type="entry name" value="RIBONUCLEASE P PROTEIN SUBUNIT P29"/>
    <property type="match status" value="1"/>
</dbReference>
<gene>
    <name evidence="4" type="ORF">CDL12_08848</name>
</gene>
<sequence length="299" mass="33957">MEDQKRRTMEALERRFAQAKSELQTQQQKGKKRSIEDNERVATNSQSPSADSTVKKPFSSTSSKKGNFSFVGHTSKKDVEVNEPAYSKLSHSVHENLLSTGVQVSDAKIKVDRVLHELFQHGDSAQKYMQGSKSMKIEHTILLDNYVPKSGMSIGGHIRALQNGSKRSRKHMSMKQHKRSGSFDFPKEFHNFEIFKPMHEKWKSYVQQLLKIVGKDQLAQCFLNADLHGAIILVVQCKVASYVGIHGIMVRETKETFGIITEDNKFRVVPKKLSVFMLQADCWKITLHGDKLASRNLVP</sequence>
<dbReference type="AlphaFoldDB" id="A0A2G9HLR7"/>
<evidence type="ECO:0000313" key="5">
    <source>
        <dbReference type="Proteomes" id="UP000231279"/>
    </source>
</evidence>
<reference evidence="5" key="1">
    <citation type="journal article" date="2018" name="Gigascience">
        <title>Genome assembly of the Pink Ipe (Handroanthus impetiginosus, Bignoniaceae), a highly valued, ecologically keystone Neotropical timber forest tree.</title>
        <authorList>
            <person name="Silva-Junior O.B."/>
            <person name="Grattapaglia D."/>
            <person name="Novaes E."/>
            <person name="Collevatti R.G."/>
        </authorList>
    </citation>
    <scope>NUCLEOTIDE SEQUENCE [LARGE SCALE GENOMIC DNA]</scope>
    <source>
        <strain evidence="5">cv. UFG-1</strain>
    </source>
</reference>
<evidence type="ECO:0000256" key="2">
    <source>
        <dbReference type="ARBA" id="ARBA00006181"/>
    </source>
</evidence>
<dbReference type="GO" id="GO:0005634">
    <property type="term" value="C:nucleus"/>
    <property type="evidence" value="ECO:0007669"/>
    <property type="project" value="UniProtKB-SubCell"/>
</dbReference>
<dbReference type="SMART" id="SM00538">
    <property type="entry name" value="POP4"/>
    <property type="match status" value="1"/>
</dbReference>
<dbReference type="GO" id="GO:0004526">
    <property type="term" value="F:ribonuclease P activity"/>
    <property type="evidence" value="ECO:0007669"/>
    <property type="project" value="UniProtKB-EC"/>
</dbReference>